<dbReference type="GO" id="GO:0004888">
    <property type="term" value="F:transmembrane signaling receptor activity"/>
    <property type="evidence" value="ECO:0007669"/>
    <property type="project" value="InterPro"/>
</dbReference>
<keyword evidence="9" id="KW-1185">Reference proteome</keyword>
<feature type="chain" id="PRO_5035144328" evidence="5">
    <location>
        <begin position="20"/>
        <end position="521"/>
    </location>
</feature>
<dbReference type="GO" id="GO:0005230">
    <property type="term" value="F:extracellular ligand-gated monoatomic ion channel activity"/>
    <property type="evidence" value="ECO:0007669"/>
    <property type="project" value="InterPro"/>
</dbReference>
<reference evidence="8" key="1">
    <citation type="submission" date="2021-06" db="EMBL/GenBank/DDBJ databases">
        <authorList>
            <person name="Hodson N. C."/>
            <person name="Mongue J. A."/>
            <person name="Jaron S. K."/>
        </authorList>
    </citation>
    <scope>NUCLEOTIDE SEQUENCE</scope>
</reference>
<protein>
    <submittedName>
        <fullName evidence="8">Uncharacterized protein</fullName>
    </submittedName>
</protein>
<keyword evidence="4" id="KW-1133">Transmembrane helix</keyword>
<dbReference type="InterPro" id="IPR018000">
    <property type="entry name" value="Neurotransmitter_ion_chnl_CS"/>
</dbReference>
<dbReference type="InterPro" id="IPR006201">
    <property type="entry name" value="Neur_channel"/>
</dbReference>
<feature type="compositionally biased region" description="Polar residues" evidence="3">
    <location>
        <begin position="432"/>
        <end position="449"/>
    </location>
</feature>
<proteinExistence type="predicted"/>
<dbReference type="PROSITE" id="PS00236">
    <property type="entry name" value="NEUROTR_ION_CHANNEL"/>
    <property type="match status" value="1"/>
</dbReference>
<dbReference type="PANTHER" id="PTHR18945">
    <property type="entry name" value="NEUROTRANSMITTER GATED ION CHANNEL"/>
    <property type="match status" value="1"/>
</dbReference>
<evidence type="ECO:0000313" key="9">
    <source>
        <dbReference type="Proteomes" id="UP000708208"/>
    </source>
</evidence>
<feature type="region of interest" description="Disordered" evidence="3">
    <location>
        <begin position="432"/>
        <end position="460"/>
    </location>
</feature>
<sequence length="521" mass="59419">MKFHIGIFVFLLSTTNSYTRRSANYHKIFERDISSVTIPNFECVDKPESDFNSSREITLSEEDIIPCGYNPIVAPSGKTADNVQVEFRILHIRDIDEKNQHYTLEVNFRMLWEDKRLRNITIPDGTKFIPVYPEVLTKLWNPDIIIDNVKEVSQPVVFTKPFSLRLYRGSIIRYSARLTIKMSCSMDFMYYPADTQRCTICLRSLDFSRVNLTWSSSSDAVKIAEDVTMLSSYDVKVARVRNYNEPTGEKKGTLFRVVKFDMLFKRNMNYHMVQTICPSILFIIISWLAFLVPPDNVSARMTLCMSTLLTLTTMFAVVRQNTPNESYAKALDVWMLACVFFVFGTLVEYTVLIYLNSRIVQVKKNDDYDQDTRSTRSKTGKKLNWSNLSFGILKRKKSPEDTSPGIAAALNSPSGSGEEEISTREILLSKYGESSQCSVPGTSSDSQPGPSRAMDSTIPEFENRPVSISVRNTDPQKYKKIAMAIERIASFSFPCAFLVFNIIFWPTLLIQSGYFADPDAN</sequence>
<feature type="transmembrane region" description="Helical" evidence="4">
    <location>
        <begin position="299"/>
        <end position="318"/>
    </location>
</feature>
<feature type="transmembrane region" description="Helical" evidence="4">
    <location>
        <begin position="272"/>
        <end position="292"/>
    </location>
</feature>
<feature type="domain" description="Neurotransmitter-gated ion-channel transmembrane" evidence="7">
    <location>
        <begin position="275"/>
        <end position="505"/>
    </location>
</feature>
<evidence type="ECO:0000256" key="3">
    <source>
        <dbReference type="SAM" id="MobiDB-lite"/>
    </source>
</evidence>
<dbReference type="AlphaFoldDB" id="A0A8J2PJ68"/>
<dbReference type="GO" id="GO:0016020">
    <property type="term" value="C:membrane"/>
    <property type="evidence" value="ECO:0007669"/>
    <property type="project" value="UniProtKB-SubCell"/>
</dbReference>
<dbReference type="OrthoDB" id="8175758at2759"/>
<feature type="region of interest" description="Disordered" evidence="3">
    <location>
        <begin position="395"/>
        <end position="419"/>
    </location>
</feature>
<evidence type="ECO:0000313" key="8">
    <source>
        <dbReference type="EMBL" id="CAG7832573.1"/>
    </source>
</evidence>
<feature type="signal peptide" evidence="5">
    <location>
        <begin position="1"/>
        <end position="19"/>
    </location>
</feature>
<evidence type="ECO:0000256" key="4">
    <source>
        <dbReference type="SAM" id="Phobius"/>
    </source>
</evidence>
<dbReference type="InterPro" id="IPR006202">
    <property type="entry name" value="Neur_chan_lig-bd"/>
</dbReference>
<dbReference type="Pfam" id="PF02931">
    <property type="entry name" value="Neur_chan_LBD"/>
    <property type="match status" value="1"/>
</dbReference>
<evidence type="ECO:0000259" key="7">
    <source>
        <dbReference type="Pfam" id="PF02932"/>
    </source>
</evidence>
<evidence type="ECO:0000259" key="6">
    <source>
        <dbReference type="Pfam" id="PF02931"/>
    </source>
</evidence>
<name>A0A8J2PJ68_9HEXA</name>
<feature type="transmembrane region" description="Helical" evidence="4">
    <location>
        <begin position="333"/>
        <end position="355"/>
    </location>
</feature>
<dbReference type="Proteomes" id="UP000708208">
    <property type="component" value="Unassembled WGS sequence"/>
</dbReference>
<dbReference type="Pfam" id="PF02932">
    <property type="entry name" value="Neur_chan_memb"/>
    <property type="match status" value="1"/>
</dbReference>
<keyword evidence="4" id="KW-0812">Transmembrane</keyword>
<dbReference type="CDD" id="cd19049">
    <property type="entry name" value="LGIC_TM_anion"/>
    <property type="match status" value="1"/>
</dbReference>
<evidence type="ECO:0000256" key="2">
    <source>
        <dbReference type="ARBA" id="ARBA00023136"/>
    </source>
</evidence>
<feature type="domain" description="Neurotransmitter-gated ion-channel ligand-binding" evidence="6">
    <location>
        <begin position="68"/>
        <end position="268"/>
    </location>
</feature>
<evidence type="ECO:0000256" key="5">
    <source>
        <dbReference type="SAM" id="SignalP"/>
    </source>
</evidence>
<accession>A0A8J2PJ68</accession>
<feature type="transmembrane region" description="Helical" evidence="4">
    <location>
        <begin position="488"/>
        <end position="508"/>
    </location>
</feature>
<gene>
    <name evidence="8" type="ORF">AFUS01_LOCUS42253</name>
</gene>
<dbReference type="EMBL" id="CAJVCH010565807">
    <property type="protein sequence ID" value="CAG7832573.1"/>
    <property type="molecule type" value="Genomic_DNA"/>
</dbReference>
<evidence type="ECO:0000256" key="1">
    <source>
        <dbReference type="ARBA" id="ARBA00004141"/>
    </source>
</evidence>
<keyword evidence="2 4" id="KW-0472">Membrane</keyword>
<comment type="caution">
    <text evidence="8">The sequence shown here is derived from an EMBL/GenBank/DDBJ whole genome shotgun (WGS) entry which is preliminary data.</text>
</comment>
<organism evidence="8 9">
    <name type="scientific">Allacma fusca</name>
    <dbReference type="NCBI Taxonomy" id="39272"/>
    <lineage>
        <taxon>Eukaryota</taxon>
        <taxon>Metazoa</taxon>
        <taxon>Ecdysozoa</taxon>
        <taxon>Arthropoda</taxon>
        <taxon>Hexapoda</taxon>
        <taxon>Collembola</taxon>
        <taxon>Symphypleona</taxon>
        <taxon>Sminthuridae</taxon>
        <taxon>Allacma</taxon>
    </lineage>
</organism>
<comment type="subcellular location">
    <subcellularLocation>
        <location evidence="1">Membrane</location>
        <topology evidence="1">Multi-pass membrane protein</topology>
    </subcellularLocation>
</comment>
<dbReference type="InterPro" id="IPR006029">
    <property type="entry name" value="Neurotrans-gated_channel_TM"/>
</dbReference>
<keyword evidence="5" id="KW-0732">Signal</keyword>